<dbReference type="EMBL" id="BRPK01000004">
    <property type="protein sequence ID" value="GLB37916.1"/>
    <property type="molecule type" value="Genomic_DNA"/>
</dbReference>
<proteinExistence type="predicted"/>
<accession>A0A9P3UP40</accession>
<dbReference type="AlphaFoldDB" id="A0A9P3UP40"/>
<keyword evidence="2" id="KW-1185">Reference proteome</keyword>
<sequence>MNSRLVGPLILQSALHADPIRGRPAICLGWLRYRHTIEDRTIWKYEGHWSRFSVASYAAKSMDEGRAVTIAIGIRTYESDHNRKELSRGRTFASANGKIDITILTTRLLAIVIGGDGREM</sequence>
<organism evidence="1 2">
    <name type="scientific">Lyophyllum shimeji</name>
    <name type="common">Hon-shimeji</name>
    <name type="synonym">Tricholoma shimeji</name>
    <dbReference type="NCBI Taxonomy" id="47721"/>
    <lineage>
        <taxon>Eukaryota</taxon>
        <taxon>Fungi</taxon>
        <taxon>Dikarya</taxon>
        <taxon>Basidiomycota</taxon>
        <taxon>Agaricomycotina</taxon>
        <taxon>Agaricomycetes</taxon>
        <taxon>Agaricomycetidae</taxon>
        <taxon>Agaricales</taxon>
        <taxon>Tricholomatineae</taxon>
        <taxon>Lyophyllaceae</taxon>
        <taxon>Lyophyllum</taxon>
    </lineage>
</organism>
<evidence type="ECO:0000313" key="1">
    <source>
        <dbReference type="EMBL" id="GLB37916.1"/>
    </source>
</evidence>
<gene>
    <name evidence="1" type="ORF">LshimejAT787_0409670</name>
</gene>
<dbReference type="Proteomes" id="UP001063166">
    <property type="component" value="Unassembled WGS sequence"/>
</dbReference>
<reference evidence="1" key="1">
    <citation type="submission" date="2022-07" db="EMBL/GenBank/DDBJ databases">
        <title>The genome of Lyophyllum shimeji provides insight into the initial evolution of ectomycorrhizal fungal genome.</title>
        <authorList>
            <person name="Kobayashi Y."/>
            <person name="Shibata T."/>
            <person name="Hirakawa H."/>
            <person name="Shigenobu S."/>
            <person name="Nishiyama T."/>
            <person name="Yamada A."/>
            <person name="Hasebe M."/>
            <person name="Kawaguchi M."/>
        </authorList>
    </citation>
    <scope>NUCLEOTIDE SEQUENCE</scope>
    <source>
        <strain evidence="1">AT787</strain>
    </source>
</reference>
<comment type="caution">
    <text evidence="1">The sequence shown here is derived from an EMBL/GenBank/DDBJ whole genome shotgun (WGS) entry which is preliminary data.</text>
</comment>
<protein>
    <submittedName>
        <fullName evidence="1">Uncharacterized protein</fullName>
    </submittedName>
</protein>
<name>A0A9P3UP40_LYOSH</name>
<evidence type="ECO:0000313" key="2">
    <source>
        <dbReference type="Proteomes" id="UP001063166"/>
    </source>
</evidence>